<dbReference type="PANTHER" id="PTHR47178">
    <property type="entry name" value="MONOOXYGENASE, FAD-BINDING"/>
    <property type="match status" value="1"/>
</dbReference>
<evidence type="ECO:0000256" key="1">
    <source>
        <dbReference type="ARBA" id="ARBA00022630"/>
    </source>
</evidence>
<dbReference type="Pfam" id="PF01494">
    <property type="entry name" value="FAD_binding_3"/>
    <property type="match status" value="2"/>
</dbReference>
<dbReference type="EMBL" id="PDES01000002">
    <property type="protein sequence ID" value="RRQ88615.1"/>
    <property type="molecule type" value="Genomic_DNA"/>
</dbReference>
<dbReference type="GO" id="GO:0004497">
    <property type="term" value="F:monooxygenase activity"/>
    <property type="evidence" value="ECO:0007669"/>
    <property type="project" value="UniProtKB-KW"/>
</dbReference>
<comment type="caution">
    <text evidence="6">The sequence shown here is derived from an EMBL/GenBank/DDBJ whole genome shotgun (WGS) entry which is preliminary data.</text>
</comment>
<protein>
    <submittedName>
        <fullName evidence="6">Monooxygenase</fullName>
    </submittedName>
</protein>
<sequence length="406" mass="44216">MAMATGRSPIRVLVIGGGIGGLCLAQGLRRAGVDVQVYERDESADGRRQGYRLRISPEGEAALRACLPPGLTKLLTATANARDDSGLAAYDERLTAQWAPAFEDPRAGRDDKIDAVDRVTLRRILLAGLNEAVHFGKDFERLEQTSDGRVTAYFADGSEATGDVLVAADGTNSRVRAQVRPWDVPHDLGIRTIFSRIPRREAIAAGLPEALRDRFSYVIGTDGHHLGLMPMLFREPPSRAAARLWPSAGLEDSDDYYMSVFNVHQADLGLGDEEFFAMSGEELCELVIERTRAWHPDLREIFRFADPSTAFAVALRATRPVETWDTCPVVPLGDAVHAMPPSGGVGANTAARDAAALTGLLAAVDRGERVLADAVRDYQKAMVEYATEGVEMSMRIAEWSIKRARG</sequence>
<proteinExistence type="predicted"/>
<keyword evidence="1" id="KW-0285">Flavoprotein</keyword>
<keyword evidence="2" id="KW-0274">FAD</keyword>
<evidence type="ECO:0000256" key="2">
    <source>
        <dbReference type="ARBA" id="ARBA00022827"/>
    </source>
</evidence>
<organism evidence="6 7">
    <name type="scientific">Streptomyces griseofuscus</name>
    <dbReference type="NCBI Taxonomy" id="146922"/>
    <lineage>
        <taxon>Bacteria</taxon>
        <taxon>Bacillati</taxon>
        <taxon>Actinomycetota</taxon>
        <taxon>Actinomycetes</taxon>
        <taxon>Kitasatosporales</taxon>
        <taxon>Streptomycetaceae</taxon>
        <taxon>Streptomyces</taxon>
    </lineage>
</organism>
<keyword evidence="7" id="KW-1185">Reference proteome</keyword>
<name>A0A3R8SGG9_9ACTN</name>
<evidence type="ECO:0000313" key="7">
    <source>
        <dbReference type="Proteomes" id="UP000276379"/>
    </source>
</evidence>
<dbReference type="Gene3D" id="3.50.50.60">
    <property type="entry name" value="FAD/NAD(P)-binding domain"/>
    <property type="match status" value="1"/>
</dbReference>
<dbReference type="InterPro" id="IPR036188">
    <property type="entry name" value="FAD/NAD-bd_sf"/>
</dbReference>
<dbReference type="Proteomes" id="UP000276379">
    <property type="component" value="Unassembled WGS sequence"/>
</dbReference>
<dbReference type="PANTHER" id="PTHR47178:SF5">
    <property type="entry name" value="FAD-BINDING DOMAIN-CONTAINING PROTEIN"/>
    <property type="match status" value="1"/>
</dbReference>
<dbReference type="RefSeq" id="WP_125212785.1">
    <property type="nucleotide sequence ID" value="NZ_PDES01000002.1"/>
</dbReference>
<evidence type="ECO:0000313" key="6">
    <source>
        <dbReference type="EMBL" id="RRQ88615.1"/>
    </source>
</evidence>
<dbReference type="PRINTS" id="PR00420">
    <property type="entry name" value="RNGMNOXGNASE"/>
</dbReference>
<evidence type="ECO:0000256" key="4">
    <source>
        <dbReference type="ARBA" id="ARBA00023033"/>
    </source>
</evidence>
<keyword evidence="4 6" id="KW-0503">Monooxygenase</keyword>
<feature type="domain" description="FAD-binding" evidence="5">
    <location>
        <begin position="314"/>
        <end position="369"/>
    </location>
</feature>
<dbReference type="GO" id="GO:0071949">
    <property type="term" value="F:FAD binding"/>
    <property type="evidence" value="ECO:0007669"/>
    <property type="project" value="InterPro"/>
</dbReference>
<reference evidence="6 7" key="1">
    <citation type="submission" date="2017-10" db="EMBL/GenBank/DDBJ databases">
        <title>Draft genome of actinobacteria isolated from guarana (Paullinia cupana (Mart.) Ducke.</title>
        <authorList>
            <person name="Siqueira K.A."/>
            <person name="Liotti R.G."/>
            <person name="Mendes T.A."/>
            <person name="Soares M.A."/>
        </authorList>
    </citation>
    <scope>NUCLEOTIDE SEQUENCE [LARGE SCALE GENOMIC DNA]</scope>
    <source>
        <strain evidence="6 7">199</strain>
    </source>
</reference>
<dbReference type="AlphaFoldDB" id="A0A3R8SGG9"/>
<accession>A0A3R8SGG9</accession>
<gene>
    <name evidence="6" type="ORF">CQW44_05560</name>
</gene>
<evidence type="ECO:0000256" key="3">
    <source>
        <dbReference type="ARBA" id="ARBA00023002"/>
    </source>
</evidence>
<dbReference type="SUPFAM" id="SSF51905">
    <property type="entry name" value="FAD/NAD(P)-binding domain"/>
    <property type="match status" value="1"/>
</dbReference>
<feature type="domain" description="FAD-binding" evidence="5">
    <location>
        <begin position="11"/>
        <end position="179"/>
    </location>
</feature>
<evidence type="ECO:0000259" key="5">
    <source>
        <dbReference type="Pfam" id="PF01494"/>
    </source>
</evidence>
<keyword evidence="3" id="KW-0560">Oxidoreductase</keyword>
<dbReference type="InterPro" id="IPR002938">
    <property type="entry name" value="FAD-bd"/>
</dbReference>